<dbReference type="STRING" id="1209989.TepRe1_1708"/>
<reference evidence="3" key="1">
    <citation type="journal article" date="2013" name="Genome Announc.">
        <title>First genome sequence of a syntrophic acetate-oxidizing bacterium, Tepidanaerobacter acetatoxydans strain Re1.</title>
        <authorList>
            <person name="Manzoor S."/>
            <person name="Bongcam-Rudloff E."/>
            <person name="Schnurer A."/>
            <person name="Muller B."/>
        </authorList>
    </citation>
    <scope>NUCLEOTIDE SEQUENCE [LARGE SCALE GENOMIC DNA]</scope>
    <source>
        <strain evidence="3">Re1</strain>
    </source>
</reference>
<dbReference type="Proteomes" id="UP000010802">
    <property type="component" value="Chromosome"/>
</dbReference>
<dbReference type="EMBL" id="HF563609">
    <property type="protein sequence ID" value="CCP26643.1"/>
    <property type="molecule type" value="Genomic_DNA"/>
</dbReference>
<dbReference type="RefSeq" id="WP_013778766.1">
    <property type="nucleotide sequence ID" value="NC_015519.1"/>
</dbReference>
<organism evidence="2 3">
    <name type="scientific">Tepidanaerobacter acetatoxydans (strain DSM 21804 / JCM 16047 / Re1)</name>
    <dbReference type="NCBI Taxonomy" id="1209989"/>
    <lineage>
        <taxon>Bacteria</taxon>
        <taxon>Bacillati</taxon>
        <taxon>Bacillota</taxon>
        <taxon>Clostridia</taxon>
        <taxon>Thermosediminibacterales</taxon>
        <taxon>Tepidanaerobacteraceae</taxon>
        <taxon>Tepidanaerobacter</taxon>
    </lineage>
</organism>
<gene>
    <name evidence="2" type="ordered locus">TEPIRE1_1842</name>
</gene>
<keyword evidence="3" id="KW-1185">Reference proteome</keyword>
<accession>F4LWX2</accession>
<dbReference type="AlphaFoldDB" id="F4LWX2"/>
<name>F4LWX2_TEPAE</name>
<accession>L0S470</accession>
<dbReference type="KEGG" id="tae:TepiRe1_1842"/>
<evidence type="ECO:0000313" key="2">
    <source>
        <dbReference type="EMBL" id="CCP26643.1"/>
    </source>
</evidence>
<sequence>MRKIAVFIILASMLLVSVPTLAEDAEDAVSEDRTPMIMIDG</sequence>
<dbReference type="KEGG" id="tep:TepRe1_1708"/>
<evidence type="ECO:0000313" key="3">
    <source>
        <dbReference type="Proteomes" id="UP000010802"/>
    </source>
</evidence>
<feature type="chain" id="PRO_5039723957" evidence="1">
    <location>
        <begin position="23"/>
        <end position="41"/>
    </location>
</feature>
<feature type="signal peptide" evidence="1">
    <location>
        <begin position="1"/>
        <end position="22"/>
    </location>
</feature>
<dbReference type="PATRIC" id="fig|1209989.3.peg.2125"/>
<protein>
    <submittedName>
        <fullName evidence="2">Uncharacterized protein</fullName>
    </submittedName>
</protein>
<dbReference type="HOGENOM" id="CLU_3277875_0_0_9"/>
<proteinExistence type="predicted"/>
<evidence type="ECO:0000256" key="1">
    <source>
        <dbReference type="SAM" id="SignalP"/>
    </source>
</evidence>
<keyword evidence="1" id="KW-0732">Signal</keyword>